<keyword evidence="6 11" id="KW-0067">ATP-binding</keyword>
<evidence type="ECO:0000256" key="2">
    <source>
        <dbReference type="ARBA" id="ARBA00011123"/>
    </source>
</evidence>
<dbReference type="GO" id="GO:0050566">
    <property type="term" value="F:asparaginyl-tRNA synthase (glutamine-hydrolyzing) activity"/>
    <property type="evidence" value="ECO:0007669"/>
    <property type="project" value="RHEA"/>
</dbReference>
<dbReference type="Gene3D" id="1.10.150.380">
    <property type="entry name" value="GatB domain, N-terminal subdomain"/>
    <property type="match status" value="1"/>
</dbReference>
<dbReference type="InterPro" id="IPR023168">
    <property type="entry name" value="GatB_Yqey_C_2"/>
</dbReference>
<evidence type="ECO:0000256" key="4">
    <source>
        <dbReference type="ARBA" id="ARBA00022598"/>
    </source>
</evidence>
<dbReference type="AlphaFoldDB" id="A0A380RWB1"/>
<dbReference type="Pfam" id="PF02934">
    <property type="entry name" value="GatB_N"/>
    <property type="match status" value="1"/>
</dbReference>
<dbReference type="NCBIfam" id="NF004014">
    <property type="entry name" value="PRK05477.1-4"/>
    <property type="match status" value="1"/>
</dbReference>
<dbReference type="GO" id="GO:0070681">
    <property type="term" value="P:glutaminyl-tRNAGln biosynthesis via transamidation"/>
    <property type="evidence" value="ECO:0007669"/>
    <property type="project" value="TreeGrafter"/>
</dbReference>
<dbReference type="PANTHER" id="PTHR11659">
    <property type="entry name" value="GLUTAMYL-TRNA GLN AMIDOTRANSFERASE SUBUNIT B MITOCHONDRIAL AND PROKARYOTIC PET112-RELATED"/>
    <property type="match status" value="1"/>
</dbReference>
<keyword evidence="13" id="KW-0808">Transferase</keyword>
<dbReference type="GO" id="GO:0006412">
    <property type="term" value="P:translation"/>
    <property type="evidence" value="ECO:0007669"/>
    <property type="project" value="UniProtKB-UniRule"/>
</dbReference>
<evidence type="ECO:0000259" key="12">
    <source>
        <dbReference type="SMART" id="SM00845"/>
    </source>
</evidence>
<dbReference type="SUPFAM" id="SSF55931">
    <property type="entry name" value="Glutamine synthetase/guanido kinase"/>
    <property type="match status" value="1"/>
</dbReference>
<dbReference type="PANTHER" id="PTHR11659:SF0">
    <property type="entry name" value="GLUTAMYL-TRNA(GLN) AMIDOTRANSFERASE SUBUNIT B, MITOCHONDRIAL"/>
    <property type="match status" value="1"/>
</dbReference>
<dbReference type="SMART" id="SM00845">
    <property type="entry name" value="GatB_Yqey"/>
    <property type="match status" value="1"/>
</dbReference>
<dbReference type="FunFam" id="1.10.10.410:FF:000001">
    <property type="entry name" value="Aspartyl/glutamyl-tRNA(Asn/Gln) amidotransferase subunit B"/>
    <property type="match status" value="1"/>
</dbReference>
<evidence type="ECO:0000313" key="14">
    <source>
        <dbReference type="Proteomes" id="UP000255423"/>
    </source>
</evidence>
<dbReference type="Gene3D" id="1.10.10.410">
    <property type="match status" value="1"/>
</dbReference>
<dbReference type="EC" id="6.3.5.-" evidence="11"/>
<accession>A0A380RWB1</accession>
<dbReference type="RefSeq" id="WP_088659270.1">
    <property type="nucleotide sequence ID" value="NZ_UHJL01000001.1"/>
</dbReference>
<dbReference type="InterPro" id="IPR006075">
    <property type="entry name" value="Asn/Gln-tRNA_Trfase_suB/E_cat"/>
</dbReference>
<dbReference type="Proteomes" id="UP000255423">
    <property type="component" value="Unassembled WGS sequence"/>
</dbReference>
<dbReference type="InterPro" id="IPR042114">
    <property type="entry name" value="GatB_C_1"/>
</dbReference>
<keyword evidence="7 11" id="KW-0648">Protein biosynthesis</keyword>
<evidence type="ECO:0000256" key="11">
    <source>
        <dbReference type="HAMAP-Rule" id="MF_00121"/>
    </source>
</evidence>
<evidence type="ECO:0000256" key="7">
    <source>
        <dbReference type="ARBA" id="ARBA00022917"/>
    </source>
</evidence>
<keyword evidence="4 11" id="KW-0436">Ligase</keyword>
<dbReference type="NCBIfam" id="TIGR00133">
    <property type="entry name" value="gatB"/>
    <property type="match status" value="1"/>
</dbReference>
<dbReference type="FunFam" id="1.10.150.380:FF:000001">
    <property type="entry name" value="Aspartyl/glutamyl-tRNA(Asn/Gln) amidotransferase subunit B"/>
    <property type="match status" value="1"/>
</dbReference>
<evidence type="ECO:0000256" key="3">
    <source>
        <dbReference type="ARBA" id="ARBA00016923"/>
    </source>
</evidence>
<evidence type="ECO:0000256" key="10">
    <source>
        <dbReference type="ARBA" id="ARBA00047913"/>
    </source>
</evidence>
<comment type="subunit">
    <text evidence="2 11">Heterotrimer of A, B and C subunits.</text>
</comment>
<dbReference type="EMBL" id="UHJL01000001">
    <property type="protein sequence ID" value="SUQ19297.1"/>
    <property type="molecule type" value="Genomic_DNA"/>
</dbReference>
<evidence type="ECO:0000256" key="6">
    <source>
        <dbReference type="ARBA" id="ARBA00022840"/>
    </source>
</evidence>
<comment type="catalytic activity">
    <reaction evidence="9 11">
        <text>L-aspartyl-tRNA(Asn) + L-glutamine + ATP + H2O = L-asparaginyl-tRNA(Asn) + L-glutamate + ADP + phosphate + 2 H(+)</text>
        <dbReference type="Rhea" id="RHEA:14513"/>
        <dbReference type="Rhea" id="RHEA-COMP:9674"/>
        <dbReference type="Rhea" id="RHEA-COMP:9677"/>
        <dbReference type="ChEBI" id="CHEBI:15377"/>
        <dbReference type="ChEBI" id="CHEBI:15378"/>
        <dbReference type="ChEBI" id="CHEBI:29985"/>
        <dbReference type="ChEBI" id="CHEBI:30616"/>
        <dbReference type="ChEBI" id="CHEBI:43474"/>
        <dbReference type="ChEBI" id="CHEBI:58359"/>
        <dbReference type="ChEBI" id="CHEBI:78515"/>
        <dbReference type="ChEBI" id="CHEBI:78516"/>
        <dbReference type="ChEBI" id="CHEBI:456216"/>
    </reaction>
</comment>
<comment type="catalytic activity">
    <reaction evidence="10 11">
        <text>L-glutamyl-tRNA(Gln) + L-glutamine + ATP + H2O = L-glutaminyl-tRNA(Gln) + L-glutamate + ADP + phosphate + H(+)</text>
        <dbReference type="Rhea" id="RHEA:17521"/>
        <dbReference type="Rhea" id="RHEA-COMP:9681"/>
        <dbReference type="Rhea" id="RHEA-COMP:9684"/>
        <dbReference type="ChEBI" id="CHEBI:15377"/>
        <dbReference type="ChEBI" id="CHEBI:15378"/>
        <dbReference type="ChEBI" id="CHEBI:29985"/>
        <dbReference type="ChEBI" id="CHEBI:30616"/>
        <dbReference type="ChEBI" id="CHEBI:43474"/>
        <dbReference type="ChEBI" id="CHEBI:58359"/>
        <dbReference type="ChEBI" id="CHEBI:78520"/>
        <dbReference type="ChEBI" id="CHEBI:78521"/>
        <dbReference type="ChEBI" id="CHEBI:456216"/>
    </reaction>
</comment>
<evidence type="ECO:0000256" key="8">
    <source>
        <dbReference type="ARBA" id="ARBA00024799"/>
    </source>
</evidence>
<dbReference type="NCBIfam" id="NF004012">
    <property type="entry name" value="PRK05477.1-2"/>
    <property type="match status" value="1"/>
</dbReference>
<keyword evidence="5 11" id="KW-0547">Nucleotide-binding</keyword>
<dbReference type="InterPro" id="IPR003789">
    <property type="entry name" value="Asn/Gln_tRNA_amidoTrase-B-like"/>
</dbReference>
<gene>
    <name evidence="11" type="primary">gatB</name>
    <name evidence="13" type="ORF">SAMN05661053_0527</name>
</gene>
<organism evidence="13 14">
    <name type="scientific">Fibrobacter succinogenes</name>
    <name type="common">Bacteroides succinogenes</name>
    <dbReference type="NCBI Taxonomy" id="833"/>
    <lineage>
        <taxon>Bacteria</taxon>
        <taxon>Pseudomonadati</taxon>
        <taxon>Fibrobacterota</taxon>
        <taxon>Fibrobacteria</taxon>
        <taxon>Fibrobacterales</taxon>
        <taxon>Fibrobacteraceae</taxon>
        <taxon>Fibrobacter</taxon>
    </lineage>
</organism>
<sequence>MSNYCPVIGLEIHCQLATKTKMFCGCEIEVNTSPNKHVCPVCLGMPGAMPVPNKKAVEYAIRLGLALNCEIDLNAMWTRKNYFYPDLPKGYQITQTGGLPVYDHPICKNGWLEIVKADGTKKRVGITRIHMEEDAGKLIHDMSPSQSHFDANRCGTPLCEIVTEPDIRSPEEAVLVLKKIKQTLEYTRVSNANMENGNMRCDGNISLRASEDAPFGIRAEIKNLNSFTNLEKALYCEMNLQASTLDAGKEVEQCTKRYDPNADKTIVIRSKEDAHDYKYFPEPDMVRLVTDPAFVEEIRRTLPELPDARRERFMNAFGVSEYDAQVLTEDRDVSEWYDAAAKNCKNGKVLANWVITELLAKLKDVEGGLSALKIKPEQLCTLVNLIADNTINGKIAKTVFAEMFETGKDPEAIVKEKGLVQVTDTAAIEAVVREVCAANAAQFAEFKAGKVALKGFLVGMTMRKSGGKANPGLVNQILDKLAKEG</sequence>
<evidence type="ECO:0000313" key="13">
    <source>
        <dbReference type="EMBL" id="SUQ19297.1"/>
    </source>
</evidence>
<comment type="similarity">
    <text evidence="1 11">Belongs to the GatB/GatE family. GatB subfamily.</text>
</comment>
<dbReference type="InterPro" id="IPR018027">
    <property type="entry name" value="Asn/Gln_amidotransferase"/>
</dbReference>
<feature type="domain" description="Asn/Gln amidotransferase" evidence="12">
    <location>
        <begin position="335"/>
        <end position="481"/>
    </location>
</feature>
<dbReference type="HAMAP" id="MF_00121">
    <property type="entry name" value="GatB"/>
    <property type="match status" value="1"/>
</dbReference>
<dbReference type="Pfam" id="PF02637">
    <property type="entry name" value="GatB_Yqey"/>
    <property type="match status" value="1"/>
</dbReference>
<evidence type="ECO:0000256" key="9">
    <source>
        <dbReference type="ARBA" id="ARBA00047380"/>
    </source>
</evidence>
<dbReference type="InterPro" id="IPR014746">
    <property type="entry name" value="Gln_synth/guanido_kin_cat_dom"/>
</dbReference>
<comment type="function">
    <text evidence="8 11">Allows the formation of correctly charged Asn-tRNA(Asn) or Gln-tRNA(Gln) through the transamidation of misacylated Asp-tRNA(Asn) or Glu-tRNA(Gln) in organisms which lack either or both of asparaginyl-tRNA or glutaminyl-tRNA synthetases. The reaction takes place in the presence of glutamine and ATP through an activated phospho-Asp-tRNA(Asn) or phospho-Glu-tRNA(Gln).</text>
</comment>
<name>A0A380RWB1_FIBSU</name>
<dbReference type="GO" id="GO:0005524">
    <property type="term" value="F:ATP binding"/>
    <property type="evidence" value="ECO:0007669"/>
    <property type="project" value="UniProtKB-KW"/>
</dbReference>
<dbReference type="InterPro" id="IPR004413">
    <property type="entry name" value="GatB"/>
</dbReference>
<dbReference type="GO" id="GO:0016740">
    <property type="term" value="F:transferase activity"/>
    <property type="evidence" value="ECO:0007669"/>
    <property type="project" value="UniProtKB-KW"/>
</dbReference>
<proteinExistence type="inferred from homology"/>
<reference evidence="13 14" key="1">
    <citation type="submission" date="2017-08" db="EMBL/GenBank/DDBJ databases">
        <authorList>
            <person name="de Groot N.N."/>
        </authorList>
    </citation>
    <scope>NUCLEOTIDE SEQUENCE [LARGE SCALE GENOMIC DNA]</scope>
    <source>
        <strain evidence="13 14">HM2</strain>
    </source>
</reference>
<dbReference type="SUPFAM" id="SSF89095">
    <property type="entry name" value="GatB/YqeY motif"/>
    <property type="match status" value="1"/>
</dbReference>
<evidence type="ECO:0000256" key="1">
    <source>
        <dbReference type="ARBA" id="ARBA00005306"/>
    </source>
</evidence>
<dbReference type="GO" id="GO:0050567">
    <property type="term" value="F:glutaminyl-tRNA synthase (glutamine-hydrolyzing) activity"/>
    <property type="evidence" value="ECO:0007669"/>
    <property type="project" value="UniProtKB-UniRule"/>
</dbReference>
<evidence type="ECO:0000256" key="5">
    <source>
        <dbReference type="ARBA" id="ARBA00022741"/>
    </source>
</evidence>
<dbReference type="InterPro" id="IPR017959">
    <property type="entry name" value="Asn/Gln-tRNA_amidoTrfase_suB/E"/>
</dbReference>
<protein>
    <recommendedName>
        <fullName evidence="3 11">Aspartyl/glutamyl-tRNA(Asn/Gln) amidotransferase subunit B</fullName>
        <shortName evidence="11">Asp/Glu-ADT subunit B</shortName>
        <ecNumber evidence="11">6.3.5.-</ecNumber>
    </recommendedName>
</protein>